<sequence>MTPFDKIKEARELLGLNQTSFAEKVGVSQKDVSNLEAGNKKFIPNKYIGFLLQNNFDLNSLFDPTKELCRKSMTQVKEPTKVYKLRTDTDIDTQLIPLYNIEASAGLVELFRNQGESEVIDTIKIPNLPKVDGALYVTGDSMYPLLKSGDIIAYKQISDFKNDIFWGEMYLVSIEVGGEEWVSVKYIQKSDMGPEYIRLVSQNQHHQPKDVKLDRVRALALVKASIRINAMR</sequence>
<evidence type="ECO:0000256" key="1">
    <source>
        <dbReference type="ARBA" id="ARBA00023015"/>
    </source>
</evidence>
<evidence type="ECO:0000259" key="4">
    <source>
        <dbReference type="PROSITE" id="PS50943"/>
    </source>
</evidence>
<dbReference type="InterPro" id="IPR015927">
    <property type="entry name" value="Peptidase_S24_S26A/B/C"/>
</dbReference>
<dbReference type="AlphaFoldDB" id="A0A9X1V744"/>
<keyword evidence="2" id="KW-0238">DNA-binding</keyword>
<dbReference type="Pfam" id="PF00717">
    <property type="entry name" value="Peptidase_S24"/>
    <property type="match status" value="1"/>
</dbReference>
<evidence type="ECO:0000256" key="3">
    <source>
        <dbReference type="ARBA" id="ARBA00023163"/>
    </source>
</evidence>
<organism evidence="5 6">
    <name type="scientific">Christiangramia lutea</name>
    <dbReference type="NCBI Taxonomy" id="1607951"/>
    <lineage>
        <taxon>Bacteria</taxon>
        <taxon>Pseudomonadati</taxon>
        <taxon>Bacteroidota</taxon>
        <taxon>Flavobacteriia</taxon>
        <taxon>Flavobacteriales</taxon>
        <taxon>Flavobacteriaceae</taxon>
        <taxon>Christiangramia</taxon>
    </lineage>
</organism>
<evidence type="ECO:0000256" key="2">
    <source>
        <dbReference type="ARBA" id="ARBA00023125"/>
    </source>
</evidence>
<proteinExistence type="predicted"/>
<dbReference type="Proteomes" id="UP001139226">
    <property type="component" value="Unassembled WGS sequence"/>
</dbReference>
<comment type="caution">
    <text evidence="5">The sequence shown here is derived from an EMBL/GenBank/DDBJ whole genome shotgun (WGS) entry which is preliminary data.</text>
</comment>
<feature type="domain" description="HTH cro/C1-type" evidence="4">
    <location>
        <begin position="7"/>
        <end position="41"/>
    </location>
</feature>
<dbReference type="Gene3D" id="1.10.260.40">
    <property type="entry name" value="lambda repressor-like DNA-binding domains"/>
    <property type="match status" value="1"/>
</dbReference>
<dbReference type="PROSITE" id="PS50943">
    <property type="entry name" value="HTH_CROC1"/>
    <property type="match status" value="1"/>
</dbReference>
<keyword evidence="6" id="KW-1185">Reference proteome</keyword>
<evidence type="ECO:0000313" key="6">
    <source>
        <dbReference type="Proteomes" id="UP001139226"/>
    </source>
</evidence>
<dbReference type="Gene3D" id="2.10.109.10">
    <property type="entry name" value="Umud Fragment, subunit A"/>
    <property type="match status" value="1"/>
</dbReference>
<name>A0A9X1V744_9FLAO</name>
<dbReference type="InterPro" id="IPR036286">
    <property type="entry name" value="LexA/Signal_pep-like_sf"/>
</dbReference>
<dbReference type="GO" id="GO:0003677">
    <property type="term" value="F:DNA binding"/>
    <property type="evidence" value="ECO:0007669"/>
    <property type="project" value="UniProtKB-KW"/>
</dbReference>
<keyword evidence="3" id="KW-0804">Transcription</keyword>
<dbReference type="InterPro" id="IPR001387">
    <property type="entry name" value="Cro/C1-type_HTH"/>
</dbReference>
<dbReference type="CDD" id="cd00093">
    <property type="entry name" value="HTH_XRE"/>
    <property type="match status" value="1"/>
</dbReference>
<dbReference type="PANTHER" id="PTHR40661">
    <property type="match status" value="1"/>
</dbReference>
<dbReference type="CDD" id="cd06529">
    <property type="entry name" value="S24_LexA-like"/>
    <property type="match status" value="1"/>
</dbReference>
<dbReference type="SUPFAM" id="SSF47413">
    <property type="entry name" value="lambda repressor-like DNA-binding domains"/>
    <property type="match status" value="1"/>
</dbReference>
<dbReference type="PANTHER" id="PTHR40661:SF1">
    <property type="entry name" value="HTH CRO_C1-TYPE DOMAIN-CONTAINING PROTEIN"/>
    <property type="match status" value="1"/>
</dbReference>
<dbReference type="SUPFAM" id="SSF51306">
    <property type="entry name" value="LexA/Signal peptidase"/>
    <property type="match status" value="1"/>
</dbReference>
<protein>
    <submittedName>
        <fullName evidence="5">XRE family transcriptional regulator</fullName>
    </submittedName>
</protein>
<dbReference type="InterPro" id="IPR010982">
    <property type="entry name" value="Lambda_DNA-bd_dom_sf"/>
</dbReference>
<dbReference type="EMBL" id="JAKVTV010000005">
    <property type="protein sequence ID" value="MCH4824264.1"/>
    <property type="molecule type" value="Genomic_DNA"/>
</dbReference>
<accession>A0A9X1V744</accession>
<reference evidence="5" key="1">
    <citation type="submission" date="2022-03" db="EMBL/GenBank/DDBJ databases">
        <title>Gramella crocea sp. nov., isolated from activated sludge of a seafood processing plant.</title>
        <authorList>
            <person name="Zhang X."/>
        </authorList>
    </citation>
    <scope>NUCLEOTIDE SEQUENCE</scope>
    <source>
        <strain evidence="5">YJ019</strain>
    </source>
</reference>
<gene>
    <name evidence="5" type="ORF">ML462_13895</name>
</gene>
<dbReference type="Pfam" id="PF01381">
    <property type="entry name" value="HTH_3"/>
    <property type="match status" value="1"/>
</dbReference>
<keyword evidence="1" id="KW-0805">Transcription regulation</keyword>
<evidence type="ECO:0000313" key="5">
    <source>
        <dbReference type="EMBL" id="MCH4824264.1"/>
    </source>
</evidence>
<dbReference type="RefSeq" id="WP_240714432.1">
    <property type="nucleotide sequence ID" value="NZ_JAKVTV010000005.1"/>
</dbReference>
<dbReference type="InterPro" id="IPR039418">
    <property type="entry name" value="LexA-like"/>
</dbReference>